<dbReference type="GeneID" id="108807529"/>
<evidence type="ECO:0000313" key="9">
    <source>
        <dbReference type="RefSeq" id="XP_018435315.1"/>
    </source>
</evidence>
<evidence type="ECO:0000259" key="7">
    <source>
        <dbReference type="Pfam" id="PF08646"/>
    </source>
</evidence>
<dbReference type="PANTHER" id="PTHR47165:SF4">
    <property type="entry name" value="OS03G0429900 PROTEIN"/>
    <property type="match status" value="1"/>
</dbReference>
<dbReference type="InterPro" id="IPR013955">
    <property type="entry name" value="Rep_factor-A_C"/>
</dbReference>
<dbReference type="OrthoDB" id="1051289at2759"/>
<dbReference type="InterPro" id="IPR012340">
    <property type="entry name" value="NA-bd_OB-fold"/>
</dbReference>
<evidence type="ECO:0000256" key="5">
    <source>
        <dbReference type="ARBA" id="ARBA00023125"/>
    </source>
</evidence>
<dbReference type="GO" id="GO:0003677">
    <property type="term" value="F:DNA binding"/>
    <property type="evidence" value="ECO:0007669"/>
    <property type="project" value="UniProtKB-KW"/>
</dbReference>
<feature type="region of interest" description="Disordered" evidence="6">
    <location>
        <begin position="1"/>
        <end position="36"/>
    </location>
</feature>
<accession>A0A6J0JI63</accession>
<name>A0A6J0JI63_RAPSA</name>
<evidence type="ECO:0000256" key="1">
    <source>
        <dbReference type="ARBA" id="ARBA00005690"/>
    </source>
</evidence>
<evidence type="ECO:0000256" key="3">
    <source>
        <dbReference type="ARBA" id="ARBA00022771"/>
    </source>
</evidence>
<comment type="similarity">
    <text evidence="1">Belongs to the replication factor A protein 1 family.</text>
</comment>
<dbReference type="Proteomes" id="UP000504610">
    <property type="component" value="Chromosome 6"/>
</dbReference>
<keyword evidence="3" id="KW-0863">Zinc-finger</keyword>
<feature type="region of interest" description="Disordered" evidence="6">
    <location>
        <begin position="509"/>
        <end position="558"/>
    </location>
</feature>
<evidence type="ECO:0000256" key="6">
    <source>
        <dbReference type="SAM" id="MobiDB-lite"/>
    </source>
</evidence>
<keyword evidence="8" id="KW-1185">Reference proteome</keyword>
<keyword evidence="4" id="KW-0862">Zinc</keyword>
<evidence type="ECO:0000256" key="4">
    <source>
        <dbReference type="ARBA" id="ARBA00022833"/>
    </source>
</evidence>
<dbReference type="CDD" id="cd04476">
    <property type="entry name" value="RPA1_DBD_C"/>
    <property type="match status" value="1"/>
</dbReference>
<dbReference type="AlphaFoldDB" id="A0A6J0JI63"/>
<organism evidence="8 9">
    <name type="scientific">Raphanus sativus</name>
    <name type="common">Radish</name>
    <name type="synonym">Raphanus raphanistrum var. sativus</name>
    <dbReference type="NCBI Taxonomy" id="3726"/>
    <lineage>
        <taxon>Eukaryota</taxon>
        <taxon>Viridiplantae</taxon>
        <taxon>Streptophyta</taxon>
        <taxon>Embryophyta</taxon>
        <taxon>Tracheophyta</taxon>
        <taxon>Spermatophyta</taxon>
        <taxon>Magnoliopsida</taxon>
        <taxon>eudicotyledons</taxon>
        <taxon>Gunneridae</taxon>
        <taxon>Pentapetalae</taxon>
        <taxon>rosids</taxon>
        <taxon>malvids</taxon>
        <taxon>Brassicales</taxon>
        <taxon>Brassicaceae</taxon>
        <taxon>Brassiceae</taxon>
        <taxon>Raphanus</taxon>
    </lineage>
</organism>
<feature type="domain" description="Replication factor A C-terminal" evidence="7">
    <location>
        <begin position="370"/>
        <end position="460"/>
    </location>
</feature>
<reference evidence="9" key="2">
    <citation type="submission" date="2025-08" db="UniProtKB">
        <authorList>
            <consortium name="RefSeq"/>
        </authorList>
    </citation>
    <scope>IDENTIFICATION</scope>
    <source>
        <tissue evidence="9">Leaf</tissue>
    </source>
</reference>
<dbReference type="PANTHER" id="PTHR47165">
    <property type="entry name" value="OS03G0429900 PROTEIN"/>
    <property type="match status" value="1"/>
</dbReference>
<feature type="compositionally biased region" description="Basic and acidic residues" evidence="6">
    <location>
        <begin position="538"/>
        <end position="558"/>
    </location>
</feature>
<dbReference type="Pfam" id="PF08646">
    <property type="entry name" value="Rep_fac-A_C"/>
    <property type="match status" value="1"/>
</dbReference>
<dbReference type="RefSeq" id="XP_018435315.1">
    <property type="nucleotide sequence ID" value="XM_018579813.2"/>
</dbReference>
<evidence type="ECO:0000256" key="2">
    <source>
        <dbReference type="ARBA" id="ARBA00022723"/>
    </source>
</evidence>
<proteinExistence type="inferred from homology"/>
<dbReference type="InterPro" id="IPR047192">
    <property type="entry name" value="Euk_RPA1_DBD_C"/>
</dbReference>
<dbReference type="Gene3D" id="2.40.50.140">
    <property type="entry name" value="Nucleic acid-binding proteins"/>
    <property type="match status" value="2"/>
</dbReference>
<dbReference type="SUPFAM" id="SSF50249">
    <property type="entry name" value="Nucleic acid-binding proteins"/>
    <property type="match status" value="1"/>
</dbReference>
<evidence type="ECO:0000313" key="8">
    <source>
        <dbReference type="Proteomes" id="UP000504610"/>
    </source>
</evidence>
<keyword evidence="2" id="KW-0479">Metal-binding</keyword>
<gene>
    <name evidence="9" type="primary">LOC108807529</name>
</gene>
<protein>
    <submittedName>
        <fullName evidence="9">Replication protein A 70 kDa DNA-binding subunit E-like</fullName>
    </submittedName>
</protein>
<reference evidence="8" key="1">
    <citation type="journal article" date="2019" name="Database">
        <title>The radish genome database (RadishGD): an integrated information resource for radish genomics.</title>
        <authorList>
            <person name="Yu H.J."/>
            <person name="Baek S."/>
            <person name="Lee Y.J."/>
            <person name="Cho A."/>
            <person name="Mun J.H."/>
        </authorList>
    </citation>
    <scope>NUCLEOTIDE SEQUENCE [LARGE SCALE GENOMIC DNA]</scope>
    <source>
        <strain evidence="8">cv. WK10039</strain>
    </source>
</reference>
<dbReference type="KEGG" id="rsz:108807529"/>
<sequence>MTLSDSKKANGKSVASSGPAKPIDQTGVTAGDVASKKSKGVLLAPSIPVKPTGRTGAFSGIRIGGGGKSSVSHGGKGKAIATDLPREVIAFKDATHGPHEGEMQFRLIHFWEAWNTVSKVLIGVEMLLIDVEGTVLQGFISAGRMESYVRHLKPGCTYRLHNFYGSTSKPNYRVADSDVTISVSWNSVLSELNDSSVSFPADRFRVHGFEEFDAACDMQGALYDYIGHIKLVNGQVPSDGLLLDEANIAASRRVNLHVQTHDDPVLKLCLWDQAASEFWKKFKASGGTARVILVTTLNPKRYGVLSLSSMAPSRVFLDNDVQETRDYLSWLLSNQDVANRVTADAVVKPEPATLRELFAYMKNASAKVAWFECSATIDDVVHGLNWYYIGCSECHTKATKGPTTLMCKKCGKSEIVGEAQYLSRLSVYDHSEQAVFVLLGDAGEDLTGKKAAALVESYYEANDGAGDDDMVPVPQVMIDTIGQTRRFIVKISSHNLTGKTQTLTVTKVLPLEAPEPASKVGEDVAEDPGNGSDDHDDESVKRAGDGVENEGAKRARSG</sequence>
<dbReference type="CDD" id="cd04480">
    <property type="entry name" value="RPA1_DBD_A_like"/>
    <property type="match status" value="1"/>
</dbReference>
<keyword evidence="5" id="KW-0238">DNA-binding</keyword>
<dbReference type="GO" id="GO:0008270">
    <property type="term" value="F:zinc ion binding"/>
    <property type="evidence" value="ECO:0007669"/>
    <property type="project" value="UniProtKB-KW"/>
</dbReference>